<feature type="domain" description="LasR-specific antiactivator QslA" evidence="1">
    <location>
        <begin position="11"/>
        <end position="80"/>
    </location>
</feature>
<name>A0A1G9LMQ7_9PSED</name>
<dbReference type="AlphaFoldDB" id="A0A1G9LMQ7"/>
<dbReference type="InterPro" id="IPR040654">
    <property type="entry name" value="QslA"/>
</dbReference>
<gene>
    <name evidence="2" type="ORF">SAMN05216186_12569</name>
</gene>
<evidence type="ECO:0000259" key="1">
    <source>
        <dbReference type="Pfam" id="PF18226"/>
    </source>
</evidence>
<dbReference type="Proteomes" id="UP000198706">
    <property type="component" value="Unassembled WGS sequence"/>
</dbReference>
<evidence type="ECO:0000313" key="3">
    <source>
        <dbReference type="Proteomes" id="UP000198706"/>
    </source>
</evidence>
<protein>
    <recommendedName>
        <fullName evidence="1">LasR-specific antiactivator QslA domain-containing protein</fullName>
    </recommendedName>
</protein>
<accession>A0A1G9LMQ7</accession>
<keyword evidence="3" id="KW-1185">Reference proteome</keyword>
<dbReference type="Pfam" id="PF18226">
    <property type="entry name" value="QslA"/>
    <property type="match status" value="1"/>
</dbReference>
<dbReference type="EMBL" id="FNFD01000025">
    <property type="protein sequence ID" value="SDL63252.1"/>
    <property type="molecule type" value="Genomic_DNA"/>
</dbReference>
<sequence>MRKDNLCSIPPADGQPGLELVWLEDCQPALDQGVACAERWLVRRNGPLWTAVILGREEQPGGHRQTAFDVGFLTRLQQRLMAIDH</sequence>
<proteinExistence type="predicted"/>
<evidence type="ECO:0000313" key="2">
    <source>
        <dbReference type="EMBL" id="SDL63252.1"/>
    </source>
</evidence>
<dbReference type="RefSeq" id="WP_084339214.1">
    <property type="nucleotide sequence ID" value="NZ_FNFD01000025.1"/>
</dbReference>
<organism evidence="2 3">
    <name type="scientific">Pseudomonas indica</name>
    <dbReference type="NCBI Taxonomy" id="137658"/>
    <lineage>
        <taxon>Bacteria</taxon>
        <taxon>Pseudomonadati</taxon>
        <taxon>Pseudomonadota</taxon>
        <taxon>Gammaproteobacteria</taxon>
        <taxon>Pseudomonadales</taxon>
        <taxon>Pseudomonadaceae</taxon>
        <taxon>Pseudomonas</taxon>
    </lineage>
</organism>
<reference evidence="2 3" key="1">
    <citation type="submission" date="2016-10" db="EMBL/GenBank/DDBJ databases">
        <authorList>
            <person name="de Groot N.N."/>
        </authorList>
    </citation>
    <scope>NUCLEOTIDE SEQUENCE [LARGE SCALE GENOMIC DNA]</scope>
    <source>
        <strain evidence="2 3">JCM 21544</strain>
    </source>
</reference>